<feature type="compositionally biased region" description="Polar residues" evidence="1">
    <location>
        <begin position="961"/>
        <end position="970"/>
    </location>
</feature>
<dbReference type="OMA" id="QVGRIPQ"/>
<feature type="compositionally biased region" description="Low complexity" evidence="1">
    <location>
        <begin position="339"/>
        <end position="348"/>
    </location>
</feature>
<keyword evidence="3" id="KW-1185">Reference proteome</keyword>
<dbReference type="InterPro" id="IPR029063">
    <property type="entry name" value="SAM-dependent_MTases_sf"/>
</dbReference>
<feature type="region of interest" description="Disordered" evidence="1">
    <location>
        <begin position="831"/>
        <end position="935"/>
    </location>
</feature>
<dbReference type="EMBL" id="JMSE01000883">
    <property type="protein sequence ID" value="KDN66852.1"/>
    <property type="molecule type" value="Genomic_DNA"/>
</dbReference>
<feature type="compositionally biased region" description="Basic and acidic residues" evidence="1">
    <location>
        <begin position="840"/>
        <end position="856"/>
    </location>
</feature>
<feature type="region of interest" description="Disordered" evidence="1">
    <location>
        <begin position="637"/>
        <end position="726"/>
    </location>
</feature>
<feature type="region of interest" description="Disordered" evidence="1">
    <location>
        <begin position="238"/>
        <end position="322"/>
    </location>
</feature>
<dbReference type="SUPFAM" id="SSF53335">
    <property type="entry name" value="S-adenosyl-L-methionine-dependent methyltransferases"/>
    <property type="match status" value="1"/>
</dbReference>
<dbReference type="CDD" id="cd02440">
    <property type="entry name" value="AdoMet_MTases"/>
    <property type="match status" value="1"/>
</dbReference>
<feature type="region of interest" description="Disordered" evidence="1">
    <location>
        <begin position="952"/>
        <end position="994"/>
    </location>
</feature>
<dbReference type="STRING" id="1173701.A0A066XD44"/>
<accession>A0A066XD44</accession>
<reference evidence="3" key="1">
    <citation type="journal article" date="2014" name="Genome Announc.">
        <title>Draft genome sequence of Colletotrichum sublineola, a destructive pathogen of cultivated sorghum.</title>
        <authorList>
            <person name="Baroncelli R."/>
            <person name="Sanz-Martin J.M."/>
            <person name="Rech G.E."/>
            <person name="Sukno S.A."/>
            <person name="Thon M.R."/>
        </authorList>
    </citation>
    <scope>NUCLEOTIDE SEQUENCE [LARGE SCALE GENOMIC DNA]</scope>
    <source>
        <strain evidence="3">TX430BB</strain>
    </source>
</reference>
<protein>
    <recommendedName>
        <fullName evidence="4">Methyltransferase type 11 domain-containing protein</fullName>
    </recommendedName>
</protein>
<dbReference type="Gene3D" id="3.40.50.150">
    <property type="entry name" value="Vaccinia Virus protein VP39"/>
    <property type="match status" value="1"/>
</dbReference>
<feature type="compositionally biased region" description="Polar residues" evidence="1">
    <location>
        <begin position="515"/>
        <end position="525"/>
    </location>
</feature>
<dbReference type="OrthoDB" id="5382952at2759"/>
<feature type="compositionally biased region" description="Polar residues" evidence="1">
    <location>
        <begin position="467"/>
        <end position="484"/>
    </location>
</feature>
<gene>
    <name evidence="2" type="ORF">CSUB01_07397</name>
</gene>
<dbReference type="HOGENOM" id="CLU_002714_1_0_1"/>
<organism evidence="2 3">
    <name type="scientific">Colletotrichum sublineola</name>
    <name type="common">Sorghum anthracnose fungus</name>
    <dbReference type="NCBI Taxonomy" id="1173701"/>
    <lineage>
        <taxon>Eukaryota</taxon>
        <taxon>Fungi</taxon>
        <taxon>Dikarya</taxon>
        <taxon>Ascomycota</taxon>
        <taxon>Pezizomycotina</taxon>
        <taxon>Sordariomycetes</taxon>
        <taxon>Hypocreomycetidae</taxon>
        <taxon>Glomerellales</taxon>
        <taxon>Glomerellaceae</taxon>
        <taxon>Colletotrichum</taxon>
        <taxon>Colletotrichum graminicola species complex</taxon>
    </lineage>
</organism>
<feature type="region of interest" description="Disordered" evidence="1">
    <location>
        <begin position="1"/>
        <end position="179"/>
    </location>
</feature>
<feature type="compositionally biased region" description="Polar residues" evidence="1">
    <location>
        <begin position="977"/>
        <end position="988"/>
    </location>
</feature>
<comment type="caution">
    <text evidence="2">The sequence shown here is derived from an EMBL/GenBank/DDBJ whole genome shotgun (WGS) entry which is preliminary data.</text>
</comment>
<name>A0A066XD44_COLSU</name>
<feature type="compositionally biased region" description="Low complexity" evidence="1">
    <location>
        <begin position="1162"/>
        <end position="1185"/>
    </location>
</feature>
<feature type="region of interest" description="Disordered" evidence="1">
    <location>
        <begin position="337"/>
        <end position="595"/>
    </location>
</feature>
<feature type="compositionally biased region" description="Basic residues" evidence="1">
    <location>
        <begin position="123"/>
        <end position="133"/>
    </location>
</feature>
<feature type="compositionally biased region" description="Polar residues" evidence="1">
    <location>
        <begin position="695"/>
        <end position="726"/>
    </location>
</feature>
<feature type="compositionally biased region" description="Low complexity" evidence="1">
    <location>
        <begin position="65"/>
        <end position="80"/>
    </location>
</feature>
<feature type="compositionally biased region" description="Polar residues" evidence="1">
    <location>
        <begin position="637"/>
        <end position="650"/>
    </location>
</feature>
<feature type="compositionally biased region" description="Polar residues" evidence="1">
    <location>
        <begin position="262"/>
        <end position="286"/>
    </location>
</feature>
<evidence type="ECO:0000256" key="1">
    <source>
        <dbReference type="SAM" id="MobiDB-lite"/>
    </source>
</evidence>
<proteinExistence type="predicted"/>
<dbReference type="eggNOG" id="ENOG502QVZH">
    <property type="taxonomic scope" value="Eukaryota"/>
</dbReference>
<evidence type="ECO:0008006" key="4">
    <source>
        <dbReference type="Google" id="ProtNLM"/>
    </source>
</evidence>
<feature type="compositionally biased region" description="Polar residues" evidence="1">
    <location>
        <begin position="86"/>
        <end position="98"/>
    </location>
</feature>
<dbReference type="Proteomes" id="UP000027238">
    <property type="component" value="Unassembled WGS sequence"/>
</dbReference>
<feature type="compositionally biased region" description="Polar residues" evidence="1">
    <location>
        <begin position="574"/>
        <end position="595"/>
    </location>
</feature>
<feature type="compositionally biased region" description="Low complexity" evidence="1">
    <location>
        <begin position="245"/>
        <end position="261"/>
    </location>
</feature>
<feature type="compositionally biased region" description="Low complexity" evidence="1">
    <location>
        <begin position="865"/>
        <end position="887"/>
    </location>
</feature>
<sequence>MATLRMGAGLPGRPDEPIRARRLAAAASTEPREDAQNMPRRIRREGENIRIAIQQPAQTKPSVQAPRAASARRPSIPMASNRPPLTHQTQSWSTNSSAPDRPTHALRVSGSSSSGLPQTSASKPKRNVLRRKQSSVPQKIPSLRHDSNTDSTRTSSSSSAPRSRSSLDPAAGLHLDRGITESPTEIRIAHAVDIPKTQAHTVTIYPELDRYRDYGGRPSISSEGSGADFLHRLATHDLPPPTPVFSGTSSQLSAFSASPSTRFSESTSPGPYSRDTTPTSMSSQSPGLVAPMRLPVPRVRQMSPAVTRPPVSRRRAGSVPNEMEAFSADPHGLAAVRESLTSSSSNSTVRECDRKDTKKPKGLSPLPPSPPPRKSSQKFVKGNDNDESPSKASQEPVMPVMTSPIPVQSPPRSAQAISSRPTPPTRPSRDNTPDLQSQLFGPWPVIHSNLSSTSLLGDRRGPEPQAVSRSTTPLAYPDMSQQPSRLPVGREATPAPPPVNTPETKKKKSEGRVTRTPSPNTSTFSRFPFFGRRSKTAPEVPQIDKKDKPSRKGPAAGTGHEGYGRLGGIRRKSGSSTTNLARTNLGPGSSQDSLNSTQLTDTFLLERMNPVVISGGEIIENRNQSVDLSRSESNQSFGYASEVSTTSSAGRSLAPSAIPRGRPHPSLNSRRPSDSSDSEAVTMKSTLAFRRSVQRLRSSPDQSSLKLPQPINTTRITSPSINSQDTTILSDDSQFEMHREVIRGRIAAATATTPKKLTKRARSPRKWNLFSRSQGQPNTKKKEKEAVPVAATVKVVLHKPAAFYTLMDGSEQEDAATQDVEEILREAEVFDLPSPQPVFQERRTSSASQDQRRESLSRLLQPTKSSQARRNSATAATAAPKSTSIPAIRSMKPTHTPQGSLSKPAEARPSRLPQVGRIPKVVTSRPEHTSSMSFSRPFNRISLQMQAQSAGFNPDFVASDPTPSNVSTPELSRGESVATSEKTNSDPRSSLVPDKTPEMIQIGKEFLAFSPRKNSEYTTSTDSSSCGMYTLADAMAFVPDPNAPLVEDEIWDEYNDLIGEVPPSATSSKGGPFHLEIYGSRMSKRSIKPLESPTIAPPTMALEKSTEVDTGGPTSSVYSADMTERLKAAFALKPEEDSTTLVPVGDIPATVIDRKSTELARRATASSQRSSGSSRKSRQSDCSCRSSEDESPLSQVNLRVGSMTVSKWLSFGHVLFSPARDQLLDVVGSLKRHSILVVDGLGNDDWSFYAAETYPAATFFNLSPRAPLPDEHKNSSSFPLSPPNHHQIQYLSHMDKFPFGAESFTAVVYRFPGAAPESHYRNIVSEARRVLKPGGYLELSILDVDLNSMGNRGRRTIRRLKEQVHERNPDISIGSTSDLILRLLGRKGFSDVKTCRVGVPVASIITRSDGGSKKPPMAGSRKSKEVRSLAEMMNDDGESADENITKMVAKVGRWWYTRCYESAAGTANSKSIWADRALLSECEALRTSFKLMVCYARVPERTRTASI</sequence>
<evidence type="ECO:0000313" key="3">
    <source>
        <dbReference type="Proteomes" id="UP000027238"/>
    </source>
</evidence>
<feature type="compositionally biased region" description="Low complexity" evidence="1">
    <location>
        <begin position="149"/>
        <end position="171"/>
    </location>
</feature>
<evidence type="ECO:0000313" key="2">
    <source>
        <dbReference type="EMBL" id="KDN66852.1"/>
    </source>
</evidence>
<feature type="region of interest" description="Disordered" evidence="1">
    <location>
        <begin position="1153"/>
        <end position="1194"/>
    </location>
</feature>